<dbReference type="PANTHER" id="PTHR43148">
    <property type="entry name" value="GLYCERALDEHYDE-3-PHOSPHATE DEHYDROGENASE 2"/>
    <property type="match status" value="1"/>
</dbReference>
<dbReference type="EMBL" id="JAPWHE010000006">
    <property type="protein sequence ID" value="MCZ4330256.1"/>
    <property type="molecule type" value="Genomic_DNA"/>
</dbReference>
<comment type="similarity">
    <text evidence="2">Belongs to the glyceraldehyde-3-phosphate dehydrogenase family.</text>
</comment>
<dbReference type="Pfam" id="PF02800">
    <property type="entry name" value="Gp_dh_C"/>
    <property type="match status" value="1"/>
</dbReference>
<evidence type="ECO:0000259" key="3">
    <source>
        <dbReference type="SMART" id="SM00846"/>
    </source>
</evidence>
<keyword evidence="1" id="KW-0560">Oxidoreductase</keyword>
<comment type="caution">
    <text evidence="4">The sequence shown here is derived from an EMBL/GenBank/DDBJ whole genome shotgun (WGS) entry which is preliminary data.</text>
</comment>
<sequence>MPADRPGPDVSRPLRIAINGYGRIGRCVLRALMESPHRRSLDVVAINEPADLDSMAYLTRFDSTHGIFPGEVGVLEGGLEIAGRAIPVFHARDPADGPWSRLDFDLLLECSGAFATRERLQAFLEAGCPRVLVSHPGRSAADVDCTIVHGINDGDLRPDQRIVSAASCTTNAAVPILDLLERHLGVDGAFLTTLHSVMNDQPMIDGYHHTDLRRTRSAMQSIVPVATGLAQGIERMLPGLAGRIQAKAVRVPILNVSAIDLAVNLRRNTSPDALNALFAAAALARPDLIACTDQPHASVDFNHDPHSAVVDLGQTRVNQGRFANLLIWFDNEWGFANRMLDVARVWAGLFQDSAAPAHATFSSSPGV</sequence>
<dbReference type="Proteomes" id="UP001068379">
    <property type="component" value="Unassembled WGS sequence"/>
</dbReference>
<feature type="domain" description="Glyceraldehyde 3-phosphate dehydrogenase NAD(P) binding" evidence="3">
    <location>
        <begin position="14"/>
        <end position="168"/>
    </location>
</feature>
<dbReference type="Gene3D" id="3.30.360.10">
    <property type="entry name" value="Dihydrodipicolinate Reductase, domain 2"/>
    <property type="match status" value="1"/>
</dbReference>
<dbReference type="PRINTS" id="PR00078">
    <property type="entry name" value="G3PDHDRGNASE"/>
</dbReference>
<gene>
    <name evidence="4" type="ORF">O4H32_09875</name>
</gene>
<keyword evidence="5" id="KW-1185">Reference proteome</keyword>
<dbReference type="InterPro" id="IPR020829">
    <property type="entry name" value="GlycerAld_3-P_DH_cat"/>
</dbReference>
<proteinExistence type="inferred from homology"/>
<dbReference type="SUPFAM" id="SSF55347">
    <property type="entry name" value="Glyceraldehyde-3-phosphate dehydrogenase-like, C-terminal domain"/>
    <property type="match status" value="1"/>
</dbReference>
<evidence type="ECO:0000256" key="2">
    <source>
        <dbReference type="RuleBase" id="RU000397"/>
    </source>
</evidence>
<dbReference type="SMART" id="SM00846">
    <property type="entry name" value="Gp_dh_N"/>
    <property type="match status" value="1"/>
</dbReference>
<protein>
    <submittedName>
        <fullName evidence="4">Erythrose-4-phosphate dehydrogenase</fullName>
    </submittedName>
</protein>
<dbReference type="InterPro" id="IPR020831">
    <property type="entry name" value="GlycerAld/Erythrose_P_DH"/>
</dbReference>
<dbReference type="PIRSF" id="PIRSF000149">
    <property type="entry name" value="GAP_DH"/>
    <property type="match status" value="1"/>
</dbReference>
<dbReference type="InterPro" id="IPR036291">
    <property type="entry name" value="NAD(P)-bd_dom_sf"/>
</dbReference>
<evidence type="ECO:0000313" key="5">
    <source>
        <dbReference type="Proteomes" id="UP001068379"/>
    </source>
</evidence>
<dbReference type="SUPFAM" id="SSF51735">
    <property type="entry name" value="NAD(P)-binding Rossmann-fold domains"/>
    <property type="match status" value="1"/>
</dbReference>
<organism evidence="4 5">
    <name type="scientific">Castellaniella denitrificans</name>
    <dbReference type="NCBI Taxonomy" id="56119"/>
    <lineage>
        <taxon>Bacteria</taxon>
        <taxon>Pseudomonadati</taxon>
        <taxon>Pseudomonadota</taxon>
        <taxon>Betaproteobacteria</taxon>
        <taxon>Burkholderiales</taxon>
        <taxon>Alcaligenaceae</taxon>
        <taxon>Castellaniella</taxon>
    </lineage>
</organism>
<dbReference type="Gene3D" id="3.40.50.720">
    <property type="entry name" value="NAD(P)-binding Rossmann-like Domain"/>
    <property type="match status" value="1"/>
</dbReference>
<accession>A0ABT4M4N1</accession>
<name>A0ABT4M4N1_9BURK</name>
<evidence type="ECO:0000256" key="1">
    <source>
        <dbReference type="ARBA" id="ARBA00023002"/>
    </source>
</evidence>
<evidence type="ECO:0000313" key="4">
    <source>
        <dbReference type="EMBL" id="MCZ4330256.1"/>
    </source>
</evidence>
<dbReference type="Pfam" id="PF00044">
    <property type="entry name" value="Gp_dh_N"/>
    <property type="match status" value="1"/>
</dbReference>
<dbReference type="RefSeq" id="WP_269358717.1">
    <property type="nucleotide sequence ID" value="NZ_JAPWHE010000006.1"/>
</dbReference>
<dbReference type="InterPro" id="IPR020828">
    <property type="entry name" value="GlycerAld_3-P_DH_NAD(P)-bd"/>
</dbReference>
<reference evidence="4" key="1">
    <citation type="submission" date="2022-12" db="EMBL/GenBank/DDBJ databases">
        <title>Bacterial isolates from different developmental stages of Nematostella vectensis.</title>
        <authorList>
            <person name="Fraune S."/>
        </authorList>
    </citation>
    <scope>NUCLEOTIDE SEQUENCE</scope>
    <source>
        <strain evidence="4">G21619-S1</strain>
    </source>
</reference>